<feature type="region of interest" description="Disordered" evidence="1">
    <location>
        <begin position="1016"/>
        <end position="1041"/>
    </location>
</feature>
<feature type="transmembrane region" description="Helical" evidence="2">
    <location>
        <begin position="274"/>
        <end position="292"/>
    </location>
</feature>
<feature type="compositionally biased region" description="Basic and acidic residues" evidence="1">
    <location>
        <begin position="527"/>
        <end position="537"/>
    </location>
</feature>
<dbReference type="InterPro" id="IPR045338">
    <property type="entry name" value="DUF6535"/>
</dbReference>
<evidence type="ECO:0000259" key="3">
    <source>
        <dbReference type="Pfam" id="PF20153"/>
    </source>
</evidence>
<feature type="transmembrane region" description="Helical" evidence="2">
    <location>
        <begin position="240"/>
        <end position="268"/>
    </location>
</feature>
<feature type="region of interest" description="Disordered" evidence="1">
    <location>
        <begin position="527"/>
        <end position="560"/>
    </location>
</feature>
<feature type="compositionally biased region" description="Pro residues" evidence="1">
    <location>
        <begin position="44"/>
        <end position="65"/>
    </location>
</feature>
<evidence type="ECO:0000256" key="1">
    <source>
        <dbReference type="SAM" id="MobiDB-lite"/>
    </source>
</evidence>
<dbReference type="OrthoDB" id="3235960at2759"/>
<keyword evidence="5" id="KW-1185">Reference proteome</keyword>
<dbReference type="Proteomes" id="UP000383932">
    <property type="component" value="Unassembled WGS sequence"/>
</dbReference>
<keyword evidence="2" id="KW-0472">Membrane</keyword>
<protein>
    <submittedName>
        <fullName evidence="4">Transmembrane protein</fullName>
    </submittedName>
</protein>
<evidence type="ECO:0000256" key="2">
    <source>
        <dbReference type="SAM" id="Phobius"/>
    </source>
</evidence>
<accession>A0A5N5QAX1</accession>
<keyword evidence="2" id="KW-1133">Transmembrane helix</keyword>
<comment type="caution">
    <text evidence="4">The sequence shown here is derived from an EMBL/GenBank/DDBJ whole genome shotgun (WGS) entry which is preliminary data.</text>
</comment>
<feature type="compositionally biased region" description="Low complexity" evidence="1">
    <location>
        <begin position="1022"/>
        <end position="1039"/>
    </location>
</feature>
<evidence type="ECO:0000313" key="5">
    <source>
        <dbReference type="Proteomes" id="UP000383932"/>
    </source>
</evidence>
<feature type="transmembrane region" description="Helical" evidence="2">
    <location>
        <begin position="186"/>
        <end position="207"/>
    </location>
</feature>
<evidence type="ECO:0000313" key="4">
    <source>
        <dbReference type="EMBL" id="KAB5588537.1"/>
    </source>
</evidence>
<reference evidence="4 5" key="1">
    <citation type="journal article" date="2019" name="Fungal Biol. Biotechnol.">
        <title>Draft genome sequence of fastidious pathogen Ceratobasidium theobromae, which causes vascular-streak dieback in Theobroma cacao.</title>
        <authorList>
            <person name="Ali S.S."/>
            <person name="Asman A."/>
            <person name="Shao J."/>
            <person name="Firmansyah A.P."/>
            <person name="Susilo A.W."/>
            <person name="Rosmana A."/>
            <person name="McMahon P."/>
            <person name="Junaid M."/>
            <person name="Guest D."/>
            <person name="Kheng T.Y."/>
            <person name="Meinhardt L.W."/>
            <person name="Bailey B.A."/>
        </authorList>
    </citation>
    <scope>NUCLEOTIDE SEQUENCE [LARGE SCALE GENOMIC DNA]</scope>
    <source>
        <strain evidence="4 5">CT2</strain>
    </source>
</reference>
<feature type="compositionally biased region" description="Polar residues" evidence="1">
    <location>
        <begin position="549"/>
        <end position="560"/>
    </location>
</feature>
<sequence>MSGVPEPPQKDVKLSTLKFANWRKAPNAPPPPPPPPSRVDDDTTPPPNPPVPLPAPPVVVVPPDEPPLDARPRETVELMAEDKPGEELAGDATVWKLYLEEAAEHDEELVKGRYESLDVLLLFASLFSVILAVFLVESKKMLHQDPADASVALLTLMIQSQQRMELGLAPQPSAVAPFVPTATARWINGIWFAALCLSLSAALVAMLGKEWLTAYQATRPRPPHSHALVRQSRLEGLERWWALHIIALLPSLLHVSLYLFSIGLVLYLSTLDTIVAGAIALMVGGATMFYVITTVQGAIYEYCPFATQISRYLRSLGDTYLARPGKDSDSHSSPSLKDIQALLWLANNARDPAVIDCSFQALAGLHLPTETPKPAATESKSVAVQESDVMPMQLDQQTTLASLFDTVCKRVEKLMQDPLELSTQSGVNMIARYTMAISKLAVCLEKHYTGQSLSEKGLEPQVNGFKHVAIKTNHLPDTYVTRPLNIIEHLWSPESPAFISDAYARFLVSELTLLQVAARSGVNVESKQEMRKTDRNDGSTAPNFAKGTVETTSKPDSNSQVLTLQTRYRQAIARATALLWVHSKHDAPMSFPTLKMLLDSLSASAKCEALNRDAPIYTQQPHAQIVIPLLNVAECRFNALDLNSGPLGGLISLLAMGSESQTESSLQMRRCIIQCMSHVAPAVLEQVLSMEVGSLFSEFDLDTWPEAHHLSDLHGVGYASTRQMLTMLRYLGPQLATNDKLEVFCVEAMRVINLTLLEDKEDKGGRFSLWAHGEELIPILEFVGGSESNLQLLSRHSIFYLIDMTRLRPIGLDASLIETKLPPNTLPPLLRMIGLSDTTDKATEELVEAVVRRMRPRDDWYPQHNIIWNHIPSLDYLHTFTHTDQGFSAFVHVARQERYSHLAIDAIVKTARLAAGRDPELEVEDIELGRAAVPGFLDAVSIIAKHCSGDMSRRKLLLDFAQDAVDLVRVALTDPGSLPLVAAHPASHDLASSIWAVGDIQDAQKVLDQLDKLRNRSKRRAQGASVSSMSSNGSGAPISDKGESMASSIASVASNGVIIFP</sequence>
<feature type="transmembrane region" description="Helical" evidence="2">
    <location>
        <begin position="119"/>
        <end position="136"/>
    </location>
</feature>
<organism evidence="4 5">
    <name type="scientific">Ceratobasidium theobromae</name>
    <dbReference type="NCBI Taxonomy" id="1582974"/>
    <lineage>
        <taxon>Eukaryota</taxon>
        <taxon>Fungi</taxon>
        <taxon>Dikarya</taxon>
        <taxon>Basidiomycota</taxon>
        <taxon>Agaricomycotina</taxon>
        <taxon>Agaricomycetes</taxon>
        <taxon>Cantharellales</taxon>
        <taxon>Ceratobasidiaceae</taxon>
        <taxon>Ceratobasidium</taxon>
    </lineage>
</organism>
<keyword evidence="2 4" id="KW-0812">Transmembrane</keyword>
<gene>
    <name evidence="4" type="ORF">CTheo_8020</name>
</gene>
<feature type="domain" description="DUF6535" evidence="3">
    <location>
        <begin position="95"/>
        <end position="269"/>
    </location>
</feature>
<dbReference type="EMBL" id="SSOP01000427">
    <property type="protein sequence ID" value="KAB5588537.1"/>
    <property type="molecule type" value="Genomic_DNA"/>
</dbReference>
<name>A0A5N5QAX1_9AGAM</name>
<feature type="region of interest" description="Disordered" evidence="1">
    <location>
        <begin position="1"/>
        <end position="70"/>
    </location>
</feature>
<feature type="compositionally biased region" description="Pro residues" evidence="1">
    <location>
        <begin position="27"/>
        <end position="37"/>
    </location>
</feature>
<dbReference type="AlphaFoldDB" id="A0A5N5QAX1"/>
<dbReference type="Pfam" id="PF20153">
    <property type="entry name" value="DUF6535"/>
    <property type="match status" value="1"/>
</dbReference>
<proteinExistence type="predicted"/>